<protein>
    <submittedName>
        <fullName evidence="2">Gluconolaconase</fullName>
    </submittedName>
</protein>
<dbReference type="InterPro" id="IPR051200">
    <property type="entry name" value="Host-pathogen_enzymatic-act"/>
</dbReference>
<organism evidence="2 3">
    <name type="scientific">Pseudoxanthomonas japonensis</name>
    <dbReference type="NCBI Taxonomy" id="69284"/>
    <lineage>
        <taxon>Bacteria</taxon>
        <taxon>Pseudomonadati</taxon>
        <taxon>Pseudomonadota</taxon>
        <taxon>Gammaproteobacteria</taxon>
        <taxon>Lysobacterales</taxon>
        <taxon>Lysobacteraceae</taxon>
        <taxon>Pseudoxanthomonas</taxon>
    </lineage>
</organism>
<dbReference type="RefSeq" id="WP_162336379.1">
    <property type="nucleotide sequence ID" value="NZ_JBHSRQ010000004.1"/>
</dbReference>
<keyword evidence="3" id="KW-1185">Reference proteome</keyword>
<comment type="caution">
    <text evidence="2">The sequence shown here is derived from an EMBL/GenBank/DDBJ whole genome shotgun (WGS) entry which is preliminary data.</text>
</comment>
<dbReference type="InterPro" id="IPR015943">
    <property type="entry name" value="WD40/YVTN_repeat-like_dom_sf"/>
</dbReference>
<proteinExistence type="predicted"/>
<dbReference type="SUPFAM" id="SSF50974">
    <property type="entry name" value="Nitrous oxide reductase, N-terminal domain"/>
    <property type="match status" value="1"/>
</dbReference>
<sequence>MSVLRALLFTAALAATVGASSPATKAAELLVGNKSADTVWRLSLRDGRRIGEFRTGEAPHEIAVAPDGRSAVVTNYGEAKTGSTLSVLDLVGGTPTRSIDLGQHGAPHGLRFLPDGRRVLVTTEASASVLIVDVGTGEIEREIEVGAGTGHMIAVSPDGQAAYLTKIQAGTVSRIDLEAGTKTVERPAGKGAEGVAVRPDGAEVWVTNREDGTLTVHDPRTLAVKRRMSSKGFPIRVVFSADGTLAFVTNARAATLAVFNARTKVPVATVSLSRDDMTYQPTMLGNAALPIGVVAAADRPRAYVAISGGDRIAVIDTQRWQVIDYWVTGREPDALGIVAD</sequence>
<dbReference type="PANTHER" id="PTHR47197">
    <property type="entry name" value="PROTEIN NIRF"/>
    <property type="match status" value="1"/>
</dbReference>
<dbReference type="EMBL" id="PDWW01000002">
    <property type="protein sequence ID" value="KAF1727029.1"/>
    <property type="molecule type" value="Genomic_DNA"/>
</dbReference>
<dbReference type="Gene3D" id="2.130.10.10">
    <property type="entry name" value="YVTN repeat-like/Quinoprotein amine dehydrogenase"/>
    <property type="match status" value="2"/>
</dbReference>
<name>A0ABQ6ZL93_9GAMM</name>
<feature type="signal peptide" evidence="1">
    <location>
        <begin position="1"/>
        <end position="26"/>
    </location>
</feature>
<dbReference type="PANTHER" id="PTHR47197:SF3">
    <property type="entry name" value="DIHYDRO-HEME D1 DEHYDROGENASE"/>
    <property type="match status" value="1"/>
</dbReference>
<dbReference type="Proteomes" id="UP000781710">
    <property type="component" value="Unassembled WGS sequence"/>
</dbReference>
<gene>
    <name evidence="2" type="ORF">CSC78_02760</name>
</gene>
<feature type="chain" id="PRO_5045789655" evidence="1">
    <location>
        <begin position="27"/>
        <end position="340"/>
    </location>
</feature>
<evidence type="ECO:0000313" key="3">
    <source>
        <dbReference type="Proteomes" id="UP000781710"/>
    </source>
</evidence>
<evidence type="ECO:0000256" key="1">
    <source>
        <dbReference type="SAM" id="SignalP"/>
    </source>
</evidence>
<reference evidence="2 3" key="1">
    <citation type="submission" date="2017-10" db="EMBL/GenBank/DDBJ databases">
        <title>Whole genome sequencing of members of genus Pseudoxanthomonas.</title>
        <authorList>
            <person name="Kumar S."/>
            <person name="Bansal K."/>
            <person name="Kaur A."/>
            <person name="Patil P."/>
            <person name="Sharma S."/>
            <person name="Patil P.B."/>
        </authorList>
    </citation>
    <scope>NUCLEOTIDE SEQUENCE [LARGE SCALE GENOMIC DNA]</scope>
    <source>
        <strain evidence="2 3">DSM 17109</strain>
    </source>
</reference>
<evidence type="ECO:0000313" key="2">
    <source>
        <dbReference type="EMBL" id="KAF1727029.1"/>
    </source>
</evidence>
<keyword evidence="1" id="KW-0732">Signal</keyword>
<dbReference type="Pfam" id="PF10282">
    <property type="entry name" value="Lactonase"/>
    <property type="match status" value="1"/>
</dbReference>
<dbReference type="InterPro" id="IPR019405">
    <property type="entry name" value="Lactonase_7-beta_prop"/>
</dbReference>
<dbReference type="InterPro" id="IPR011045">
    <property type="entry name" value="N2O_reductase_N"/>
</dbReference>
<accession>A0ABQ6ZL93</accession>